<dbReference type="PANTHER" id="PTHR33659">
    <property type="entry name" value="PROTEIN, PUTATIVE-RELATED-RELATED"/>
    <property type="match status" value="1"/>
</dbReference>
<keyword evidence="2" id="KW-0732">Signal</keyword>
<reference evidence="3" key="1">
    <citation type="submission" date="2020-01" db="EMBL/GenBank/DDBJ databases">
        <title>The Celery Genome Sequence Reveals Sequential Paleo-tetraploidization, Resistance Gene Elimination, Karyotype Evolution, and Functional Innovation in Apiales.</title>
        <authorList>
            <person name="Song X."/>
        </authorList>
    </citation>
    <scope>NUCLEOTIDE SEQUENCE</scope>
    <source>
        <tissue evidence="3">Leaf</tissue>
    </source>
</reference>
<dbReference type="AlphaFoldDB" id="A0A6L5B9X2"/>
<name>A0A6L5B9X2_APIGR</name>
<feature type="transmembrane region" description="Helical" evidence="1">
    <location>
        <begin position="39"/>
        <end position="60"/>
    </location>
</feature>
<comment type="caution">
    <text evidence="3">The sequence shown here is derived from an EMBL/GenBank/DDBJ whole genome shotgun (WGS) entry which is preliminary data.</text>
</comment>
<keyword evidence="1" id="KW-0472">Membrane</keyword>
<feature type="signal peptide" evidence="2">
    <location>
        <begin position="1"/>
        <end position="24"/>
    </location>
</feature>
<evidence type="ECO:0000256" key="2">
    <source>
        <dbReference type="SAM" id="SignalP"/>
    </source>
</evidence>
<protein>
    <submittedName>
        <fullName evidence="3">Uncharacterized protein</fullName>
    </submittedName>
</protein>
<evidence type="ECO:0000256" key="1">
    <source>
        <dbReference type="SAM" id="Phobius"/>
    </source>
</evidence>
<accession>A0A6L5B9X2</accession>
<keyword evidence="1" id="KW-1133">Transmembrane helix</keyword>
<keyword evidence="4" id="KW-1185">Reference proteome</keyword>
<proteinExistence type="predicted"/>
<sequence>MAQISSFVVKALLVALLAAVAVSGQEMSPAPSPDVGAGFSLPVSTAVVGTSLILSLVALIRS</sequence>
<dbReference type="EMBL" id="WRXP01003350">
    <property type="protein sequence ID" value="KAF1001647.1"/>
    <property type="molecule type" value="Genomic_DNA"/>
</dbReference>
<feature type="chain" id="PRO_5027061455" evidence="2">
    <location>
        <begin position="25"/>
        <end position="62"/>
    </location>
</feature>
<evidence type="ECO:0000313" key="4">
    <source>
        <dbReference type="Proteomes" id="UP000593563"/>
    </source>
</evidence>
<gene>
    <name evidence="3" type="ORF">AG4045_026959</name>
</gene>
<organism evidence="3 4">
    <name type="scientific">Apium graveolens</name>
    <name type="common">Celery</name>
    <dbReference type="NCBI Taxonomy" id="4045"/>
    <lineage>
        <taxon>Eukaryota</taxon>
        <taxon>Viridiplantae</taxon>
        <taxon>Streptophyta</taxon>
        <taxon>Embryophyta</taxon>
        <taxon>Tracheophyta</taxon>
        <taxon>Spermatophyta</taxon>
        <taxon>Magnoliopsida</taxon>
        <taxon>eudicotyledons</taxon>
        <taxon>Gunneridae</taxon>
        <taxon>Pentapetalae</taxon>
        <taxon>asterids</taxon>
        <taxon>campanulids</taxon>
        <taxon>Apiales</taxon>
        <taxon>Apiaceae</taxon>
        <taxon>Apioideae</taxon>
        <taxon>apioid superclade</taxon>
        <taxon>Apieae</taxon>
        <taxon>Apium</taxon>
    </lineage>
</organism>
<evidence type="ECO:0000313" key="3">
    <source>
        <dbReference type="EMBL" id="KAF1001647.1"/>
    </source>
</evidence>
<keyword evidence="1" id="KW-0812">Transmembrane</keyword>
<dbReference type="PANTHER" id="PTHR33659:SF11">
    <property type="entry name" value="TRANSMEMBRANE PROTEIN"/>
    <property type="match status" value="1"/>
</dbReference>
<dbReference type="Proteomes" id="UP000593563">
    <property type="component" value="Unassembled WGS sequence"/>
</dbReference>